<dbReference type="Gene3D" id="2.40.400.10">
    <property type="entry name" value="Acetoacetate decarboxylase-like"/>
    <property type="match status" value="1"/>
</dbReference>
<evidence type="ECO:0008006" key="3">
    <source>
        <dbReference type="Google" id="ProtNLM"/>
    </source>
</evidence>
<dbReference type="InterPro" id="IPR023375">
    <property type="entry name" value="ADC_dom_sf"/>
</dbReference>
<protein>
    <recommendedName>
        <fullName evidence="3">DUF2071 domain-containing protein</fullName>
    </recommendedName>
</protein>
<organism evidence="1 2">
    <name type="scientific">Oceanobacillus oncorhynchi</name>
    <dbReference type="NCBI Taxonomy" id="545501"/>
    <lineage>
        <taxon>Bacteria</taxon>
        <taxon>Bacillati</taxon>
        <taxon>Bacillota</taxon>
        <taxon>Bacilli</taxon>
        <taxon>Bacillales</taxon>
        <taxon>Bacillaceae</taxon>
        <taxon>Oceanobacillus</taxon>
    </lineage>
</organism>
<dbReference type="STRING" id="545501.BN997_02483"/>
<dbReference type="SUPFAM" id="SSF160104">
    <property type="entry name" value="Acetoacetate decarboxylase-like"/>
    <property type="match status" value="1"/>
</dbReference>
<dbReference type="InterPro" id="IPR018644">
    <property type="entry name" value="DUF2071"/>
</dbReference>
<accession>A0A0A1MB71</accession>
<dbReference type="AlphaFoldDB" id="A0A0A1MB71"/>
<sequence>MIIKKTIQKAGMHHPSSWVLLQKWEHLLFIHLPVSRDALAAQLPKGVELDTYDGQAWISIVAFKVSKNRFRYLPGTPFLRPMLQLNVRTYVKRNGERGVYFFTMDTNKFVVVLGAKIVHAPFLHADMKMETSADAYYLESSRRGEVAAKFQASYTPVEAAFYPEKESLDYWLLERYIFWSYKKDSLYRGDIQHKQWQVQNAEVTIEKQTMVSFLSKELLGGNPVIHYSRSKVAFNGMIKRVE</sequence>
<dbReference type="OrthoDB" id="150993at2"/>
<keyword evidence="2" id="KW-1185">Reference proteome</keyword>
<reference evidence="1 2" key="1">
    <citation type="submission" date="2014-11" db="EMBL/GenBank/DDBJ databases">
        <authorList>
            <person name="Urmite Genomes Urmite Genomes"/>
        </authorList>
    </citation>
    <scope>NUCLEOTIDE SEQUENCE [LARGE SCALE GENOMIC DNA]</scope>
    <source>
        <strain evidence="1 2">Oc5</strain>
    </source>
</reference>
<name>A0A0A1MB71_9BACI</name>
<proteinExistence type="predicted"/>
<dbReference type="Pfam" id="PF09844">
    <property type="entry name" value="DUF2071"/>
    <property type="match status" value="1"/>
</dbReference>
<dbReference type="PANTHER" id="PTHR39186:SF1">
    <property type="entry name" value="DUF2071 DOMAIN-CONTAINING PROTEIN"/>
    <property type="match status" value="1"/>
</dbReference>
<evidence type="ECO:0000313" key="2">
    <source>
        <dbReference type="Proteomes" id="UP000040453"/>
    </source>
</evidence>
<dbReference type="EMBL" id="CDGG01000001">
    <property type="protein sequence ID" value="CEI82600.1"/>
    <property type="molecule type" value="Genomic_DNA"/>
</dbReference>
<evidence type="ECO:0000313" key="1">
    <source>
        <dbReference type="EMBL" id="CEI82600.1"/>
    </source>
</evidence>
<dbReference type="PANTHER" id="PTHR39186">
    <property type="entry name" value="DUF2071 FAMILY PROTEIN"/>
    <property type="match status" value="1"/>
</dbReference>
<dbReference type="Proteomes" id="UP000040453">
    <property type="component" value="Unassembled WGS sequence"/>
</dbReference>
<dbReference type="RefSeq" id="WP_052484990.1">
    <property type="nucleotide sequence ID" value="NZ_CDGG01000001.1"/>
</dbReference>
<gene>
    <name evidence="1" type="ORF">BN997_02483</name>
</gene>